<dbReference type="Proteomes" id="UP000019028">
    <property type="component" value="Chromosome"/>
</dbReference>
<dbReference type="InterPro" id="IPR035902">
    <property type="entry name" value="Nuc_phospho_transferase"/>
</dbReference>
<keyword evidence="2 4" id="KW-0808">Transferase</keyword>
<dbReference type="GO" id="GO:0005829">
    <property type="term" value="C:cytosol"/>
    <property type="evidence" value="ECO:0007669"/>
    <property type="project" value="TreeGrafter"/>
</dbReference>
<dbReference type="InterPro" id="IPR005940">
    <property type="entry name" value="Anthranilate_Pribosyl_Tfrase"/>
</dbReference>
<reference evidence="4" key="3">
    <citation type="journal article" date="2015" name="Int. J. Syst. Evol. Microbiol.">
        <title>Phenotypic characterization of Sodalis praecaptivus sp. nov., a close non-insect-associated member of the Sodalis-allied lineage of insect endosymbionts.</title>
        <authorList>
            <person name="Chari A."/>
            <person name="Oakeson K.F."/>
            <person name="Enomoto S."/>
            <person name="Jackson D.G."/>
            <person name="Fisher M.A."/>
            <person name="Dale C."/>
        </authorList>
    </citation>
    <scope>NUCLEOTIDE SEQUENCE</scope>
    <source>
        <strain evidence="4">HS</strain>
    </source>
</reference>
<dbReference type="PATRIC" id="fig|1239307.3.peg.2999"/>
<evidence type="ECO:0000313" key="6">
    <source>
        <dbReference type="Proteomes" id="UP000019028"/>
    </source>
</evidence>
<dbReference type="EMBL" id="JX444571">
    <property type="protein sequence ID" value="AFW03738.1"/>
    <property type="molecule type" value="Genomic_DNA"/>
</dbReference>
<dbReference type="SUPFAM" id="SSF52418">
    <property type="entry name" value="Nucleoside phosphorylase/phosphoribosyltransferase catalytic domain"/>
    <property type="match status" value="1"/>
</dbReference>
<sequence length="326" mass="35729">MDYNKIIKEIGRGKHHARDLDRETAYTLYRAMLADDVPELELGALLIAMRIKAEAPEELLGFYQAMQEQVMALQASASLPPPIVIPSYNGARKQANLTPLLALALARLGFPVVVHGVTEDPGRVTSAAIFRELGVHGVTSRDEAQAALAQAPRVLFIPVEVLSPPLARQLKLRWRLGVRNSAHTLAKLATPFPFHPHWRLCSVSHPEYIPRVAGFFSAINATALLMNGTEGESYANPKRLTRIYHVQGGEPRLLLDPALNALPPLESLPDSREAAATARWVESCLDGHRPLPEAIRLQLGCCLIATGQSADLPTALLDVDNRLARR</sequence>
<protein>
    <submittedName>
        <fullName evidence="4">Glycosyl transferase family protein</fullName>
    </submittedName>
</protein>
<evidence type="ECO:0000256" key="2">
    <source>
        <dbReference type="ARBA" id="ARBA00022679"/>
    </source>
</evidence>
<reference evidence="5 6" key="2">
    <citation type="journal article" date="2014" name="Genome Biol. Evol.">
        <title>Genome degeneration and adaptation in a nascent stage of symbiosis.</title>
        <authorList>
            <person name="Oakeson K.F."/>
            <person name="Gil R."/>
            <person name="Clayton A.L."/>
            <person name="Dunn D.M."/>
            <person name="von Niederhausern A.C."/>
            <person name="Hamil C."/>
            <person name="Aoyagi A."/>
            <person name="Duval B."/>
            <person name="Baca A."/>
            <person name="Silva F.J."/>
            <person name="Vallier A."/>
            <person name="Jackson D.G."/>
            <person name="Latorre A."/>
            <person name="Weiss R.B."/>
            <person name="Heddi A."/>
            <person name="Moya A."/>
            <person name="Dale C."/>
        </authorList>
    </citation>
    <scope>NUCLEOTIDE SEQUENCE [LARGE SCALE GENOMIC DNA]</scope>
    <source>
        <strain evidence="5 6">HS1</strain>
    </source>
</reference>
<dbReference type="EMBL" id="CP006569">
    <property type="protein sequence ID" value="AHF77720.1"/>
    <property type="molecule type" value="Genomic_DNA"/>
</dbReference>
<dbReference type="PANTHER" id="PTHR43285">
    <property type="entry name" value="ANTHRANILATE PHOSPHORIBOSYLTRANSFERASE"/>
    <property type="match status" value="1"/>
</dbReference>
<evidence type="ECO:0000313" key="5">
    <source>
        <dbReference type="EMBL" id="AHF77720.1"/>
    </source>
</evidence>
<dbReference type="NCBIfam" id="NF006005">
    <property type="entry name" value="PRK08136.1"/>
    <property type="match status" value="1"/>
</dbReference>
<gene>
    <name evidence="5" type="ORF">Sant_2692</name>
</gene>
<dbReference type="HOGENOM" id="CLU_068658_0_0_6"/>
<keyword evidence="6" id="KW-1185">Reference proteome</keyword>
<keyword evidence="1" id="KW-0328">Glycosyltransferase</keyword>
<dbReference type="InterPro" id="IPR036320">
    <property type="entry name" value="Glycosyl_Trfase_fam3_N_dom_sf"/>
</dbReference>
<dbReference type="GO" id="GO:0000162">
    <property type="term" value="P:L-tryptophan biosynthetic process"/>
    <property type="evidence" value="ECO:0007669"/>
    <property type="project" value="InterPro"/>
</dbReference>
<dbReference type="Pfam" id="PF02885">
    <property type="entry name" value="Glycos_trans_3N"/>
    <property type="match status" value="1"/>
</dbReference>
<name>K7STV6_9GAMM</name>
<dbReference type="AlphaFoldDB" id="K7STV6"/>
<dbReference type="RefSeq" id="WP_025422864.1">
    <property type="nucleotide sequence ID" value="NZ_CP006569.1"/>
</dbReference>
<evidence type="ECO:0000256" key="1">
    <source>
        <dbReference type="ARBA" id="ARBA00022676"/>
    </source>
</evidence>
<accession>K7STV6</accession>
<dbReference type="Gene3D" id="3.40.1030.10">
    <property type="entry name" value="Nucleoside phosphorylase/phosphoribosyltransferase catalytic domain"/>
    <property type="match status" value="1"/>
</dbReference>
<organism evidence="4">
    <name type="scientific">Sodalis praecaptivus</name>
    <dbReference type="NCBI Taxonomy" id="1239307"/>
    <lineage>
        <taxon>Bacteria</taxon>
        <taxon>Pseudomonadati</taxon>
        <taxon>Pseudomonadota</taxon>
        <taxon>Gammaproteobacteria</taxon>
        <taxon>Enterobacterales</taxon>
        <taxon>Bruguierivoracaceae</taxon>
        <taxon>Sodalis</taxon>
    </lineage>
</organism>
<evidence type="ECO:0000313" key="4">
    <source>
        <dbReference type="EMBL" id="AFW03738.1"/>
    </source>
</evidence>
<dbReference type="KEGG" id="sod:Sant_2692"/>
<dbReference type="SUPFAM" id="SSF47648">
    <property type="entry name" value="Nucleoside phosphorylase/phosphoribosyltransferase N-terminal domain"/>
    <property type="match status" value="1"/>
</dbReference>
<proteinExistence type="predicted"/>
<dbReference type="InterPro" id="IPR017459">
    <property type="entry name" value="Glycosyl_Trfase_fam3_N_dom"/>
</dbReference>
<dbReference type="GO" id="GO:0004048">
    <property type="term" value="F:anthranilate phosphoribosyltransferase activity"/>
    <property type="evidence" value="ECO:0007669"/>
    <property type="project" value="InterPro"/>
</dbReference>
<dbReference type="Gene3D" id="1.20.970.10">
    <property type="entry name" value="Transferase, Pyrimidine Nucleoside Phosphorylase, Chain C"/>
    <property type="match status" value="1"/>
</dbReference>
<feature type="domain" description="Glycosyl transferase family 3 N-terminal" evidence="3">
    <location>
        <begin position="5"/>
        <end position="69"/>
    </location>
</feature>
<dbReference type="OrthoDB" id="9768896at2"/>
<evidence type="ECO:0000259" key="3">
    <source>
        <dbReference type="Pfam" id="PF02885"/>
    </source>
</evidence>
<reference evidence="4" key="1">
    <citation type="submission" date="2012-07" db="EMBL/GenBank/DDBJ databases">
        <title>A Novel Human-Wound Derived Bacterium Provides Insights into the Evolutionary Origins of Mutualistic Insect-Bacterial Symbioses.</title>
        <authorList>
            <person name="Clayton A.L."/>
            <person name="Oakeson K.F."/>
            <person name="Gutin M."/>
            <person name="Pontes A."/>
            <person name="Dunn D.M."/>
            <person name="von Niederhausern A.C."/>
            <person name="Weiss R.B."/>
            <person name="Fisher M."/>
            <person name="Dale C."/>
        </authorList>
    </citation>
    <scope>NUCLEOTIDE SEQUENCE</scope>
    <source>
        <strain evidence="4">HS</strain>
    </source>
</reference>
<dbReference type="PANTHER" id="PTHR43285:SF4">
    <property type="entry name" value="TRANSFERASE"/>
    <property type="match status" value="1"/>
</dbReference>